<keyword evidence="12" id="KW-0460">Magnesium</keyword>
<evidence type="ECO:0000256" key="3">
    <source>
        <dbReference type="ARBA" id="ARBA00022490"/>
    </source>
</evidence>
<keyword evidence="18" id="KW-1185">Reference proteome</keyword>
<dbReference type="Gene3D" id="3.90.190.20">
    <property type="entry name" value="Mur ligase, C-terminal domain"/>
    <property type="match status" value="1"/>
</dbReference>
<dbReference type="NCBIfam" id="NF001126">
    <property type="entry name" value="PRK00139.1-4"/>
    <property type="match status" value="1"/>
</dbReference>
<dbReference type="NCBIfam" id="TIGR01085">
    <property type="entry name" value="murE"/>
    <property type="match status" value="1"/>
</dbReference>
<keyword evidence="5 12" id="KW-0132">Cell division</keyword>
<dbReference type="RefSeq" id="WP_379748965.1">
    <property type="nucleotide sequence ID" value="NZ_JBHTCP010000015.1"/>
</dbReference>
<evidence type="ECO:0000259" key="14">
    <source>
        <dbReference type="Pfam" id="PF01225"/>
    </source>
</evidence>
<dbReference type="Pfam" id="PF02875">
    <property type="entry name" value="Mur_ligase_C"/>
    <property type="match status" value="1"/>
</dbReference>
<evidence type="ECO:0000256" key="7">
    <source>
        <dbReference type="ARBA" id="ARBA00022840"/>
    </source>
</evidence>
<evidence type="ECO:0000256" key="11">
    <source>
        <dbReference type="ARBA" id="ARBA00023316"/>
    </source>
</evidence>
<evidence type="ECO:0000256" key="6">
    <source>
        <dbReference type="ARBA" id="ARBA00022741"/>
    </source>
</evidence>
<comment type="similarity">
    <text evidence="2 12">Belongs to the MurCDEF family. MurE subfamily.</text>
</comment>
<comment type="pathway">
    <text evidence="1 12 13">Cell wall biogenesis; peptidoglycan biosynthesis.</text>
</comment>
<dbReference type="EC" id="6.3.2.-" evidence="12"/>
<gene>
    <name evidence="12" type="primary">murE</name>
    <name evidence="17" type="ORF">ACFQPF_09490</name>
</gene>
<dbReference type="Gene3D" id="3.40.1390.10">
    <property type="entry name" value="MurE/MurF, N-terminal domain"/>
    <property type="match status" value="1"/>
</dbReference>
<dbReference type="InterPro" id="IPR036565">
    <property type="entry name" value="Mur-like_cat_sf"/>
</dbReference>
<evidence type="ECO:0000256" key="9">
    <source>
        <dbReference type="ARBA" id="ARBA00022984"/>
    </source>
</evidence>
<dbReference type="InterPro" id="IPR036615">
    <property type="entry name" value="Mur_ligase_C_dom_sf"/>
</dbReference>
<dbReference type="InterPro" id="IPR004101">
    <property type="entry name" value="Mur_ligase_C"/>
</dbReference>
<organism evidence="17 18">
    <name type="scientific">Fictibacillus iocasae</name>
    <dbReference type="NCBI Taxonomy" id="2715437"/>
    <lineage>
        <taxon>Bacteria</taxon>
        <taxon>Bacillati</taxon>
        <taxon>Bacillota</taxon>
        <taxon>Bacilli</taxon>
        <taxon>Bacillales</taxon>
        <taxon>Fictibacillaceae</taxon>
        <taxon>Fictibacillus</taxon>
    </lineage>
</organism>
<reference evidence="18" key="1">
    <citation type="journal article" date="2019" name="Int. J. Syst. Evol. Microbiol.">
        <title>The Global Catalogue of Microorganisms (GCM) 10K type strain sequencing project: providing services to taxonomists for standard genome sequencing and annotation.</title>
        <authorList>
            <consortium name="The Broad Institute Genomics Platform"/>
            <consortium name="The Broad Institute Genome Sequencing Center for Infectious Disease"/>
            <person name="Wu L."/>
            <person name="Ma J."/>
        </authorList>
    </citation>
    <scope>NUCLEOTIDE SEQUENCE [LARGE SCALE GENOMIC DNA]</scope>
    <source>
        <strain evidence="18">NBRC 106396</strain>
    </source>
</reference>
<dbReference type="SUPFAM" id="SSF63418">
    <property type="entry name" value="MurE/MurF N-terminal domain"/>
    <property type="match status" value="1"/>
</dbReference>
<comment type="caution">
    <text evidence="12">Lacks conserved residue(s) required for the propagation of feature annotation.</text>
</comment>
<keyword evidence="11 12" id="KW-0961">Cell wall biogenesis/degradation</keyword>
<comment type="subcellular location">
    <subcellularLocation>
        <location evidence="12 13">Cytoplasm</location>
    </subcellularLocation>
</comment>
<feature type="binding site" evidence="12">
    <location>
        <position position="197"/>
    </location>
    <ligand>
        <name>UDP-N-acetyl-alpha-D-muramoyl-L-alanyl-D-glutamate</name>
        <dbReference type="ChEBI" id="CHEBI:83900"/>
    </ligand>
</feature>
<dbReference type="HAMAP" id="MF_00208">
    <property type="entry name" value="MurE"/>
    <property type="match status" value="1"/>
</dbReference>
<evidence type="ECO:0000256" key="12">
    <source>
        <dbReference type="HAMAP-Rule" id="MF_00208"/>
    </source>
</evidence>
<keyword evidence="4 12" id="KW-0436">Ligase</keyword>
<evidence type="ECO:0000256" key="5">
    <source>
        <dbReference type="ARBA" id="ARBA00022618"/>
    </source>
</evidence>
<dbReference type="InterPro" id="IPR018109">
    <property type="entry name" value="Folylpolyglutamate_synth_CS"/>
</dbReference>
<feature type="modified residue" description="N6-carboxylysine" evidence="12">
    <location>
        <position position="229"/>
    </location>
</feature>
<feature type="binding site" evidence="12">
    <location>
        <position position="189"/>
    </location>
    <ligand>
        <name>UDP-N-acetyl-alpha-D-muramoyl-L-alanyl-D-glutamate</name>
        <dbReference type="ChEBI" id="CHEBI:83900"/>
    </ligand>
</feature>
<dbReference type="InterPro" id="IPR005761">
    <property type="entry name" value="UDP-N-AcMur-Glu-dNH2Pim_ligase"/>
</dbReference>
<feature type="domain" description="Mur ligase central" evidence="16">
    <location>
        <begin position="115"/>
        <end position="317"/>
    </location>
</feature>
<proteinExistence type="inferred from homology"/>
<evidence type="ECO:0000259" key="16">
    <source>
        <dbReference type="Pfam" id="PF08245"/>
    </source>
</evidence>
<evidence type="ECO:0000313" key="18">
    <source>
        <dbReference type="Proteomes" id="UP001596549"/>
    </source>
</evidence>
<name>A0ABW2NTF3_9BACL</name>
<keyword evidence="8 12" id="KW-0133">Cell shape</keyword>
<evidence type="ECO:0000256" key="8">
    <source>
        <dbReference type="ARBA" id="ARBA00022960"/>
    </source>
</evidence>
<comment type="caution">
    <text evidence="17">The sequence shown here is derived from an EMBL/GenBank/DDBJ whole genome shotgun (WGS) entry which is preliminary data.</text>
</comment>
<evidence type="ECO:0000256" key="1">
    <source>
        <dbReference type="ARBA" id="ARBA00004752"/>
    </source>
</evidence>
<dbReference type="Gene3D" id="3.40.1190.10">
    <property type="entry name" value="Mur-like, catalytic domain"/>
    <property type="match status" value="1"/>
</dbReference>
<keyword evidence="10 12" id="KW-0131">Cell cycle</keyword>
<dbReference type="InterPro" id="IPR035911">
    <property type="entry name" value="MurE/MurF_N"/>
</dbReference>
<comment type="cofactor">
    <cofactor evidence="12">
        <name>Mg(2+)</name>
        <dbReference type="ChEBI" id="CHEBI:18420"/>
    </cofactor>
</comment>
<comment type="PTM">
    <text evidence="12">Carboxylation is probably crucial for Mg(2+) binding and, consequently, for the gamma-phosphate positioning of ATP.</text>
</comment>
<sequence>MNICLSNHPSLTIIQLIGNPNVHLSSVVYDSRKACAGSAFVCVSGENHDGHHYIEQAAENGAVLIAGENELMIRKFAESYPALTFVLVKDARLFLAHLSIVFHDRIHEKMTTVGVTGTNGKTTVTAYVRSLMNVLNTPSALIGTNGILASKGKLAFEQTTPTTPEAPDLHHLFELLKREGDQLVAMEVSSVAIEQKRTAGIEFDVAIHTNISPEHLEFHHTFENYKKAKLKLFQQAKAAVVNRDDEGMGADIIQHFSGPLITYSLDKQSNADIIASNIKTHSDGTSFELRIQHKSYIVRAPIFGDYNVANLLSAIGTAVLLGHSLPNILLALPFIEGPEGRFEVLQQYGRRSIILDYAHTPVALSNLIEQVKKLPHNRLIVMITGIGIRDRDKMPKMAEAIEGKADEVVVSVDHPGYNEPEDIVNHVISGFKNKLSPHIHPAPSRREGVLAALALSREGDLIVLTSGCINGAQIIKGKKVPHSDKDIIHEYFDKLQSGMERDYAEA</sequence>
<keyword evidence="6 12" id="KW-0547">Nucleotide-binding</keyword>
<evidence type="ECO:0000256" key="10">
    <source>
        <dbReference type="ARBA" id="ARBA00023306"/>
    </source>
</evidence>
<feature type="binding site" evidence="12">
    <location>
        <begin position="162"/>
        <end position="163"/>
    </location>
    <ligand>
        <name>UDP-N-acetyl-alpha-D-muramoyl-L-alanyl-D-glutamate</name>
        <dbReference type="ChEBI" id="CHEBI:83900"/>
    </ligand>
</feature>
<evidence type="ECO:0000256" key="2">
    <source>
        <dbReference type="ARBA" id="ARBA00005898"/>
    </source>
</evidence>
<dbReference type="SUPFAM" id="SSF53244">
    <property type="entry name" value="MurD-like peptide ligases, peptide-binding domain"/>
    <property type="match status" value="1"/>
</dbReference>
<feature type="domain" description="Mur ligase N-terminal catalytic" evidence="14">
    <location>
        <begin position="24"/>
        <end position="74"/>
    </location>
</feature>
<dbReference type="Pfam" id="PF08245">
    <property type="entry name" value="Mur_ligase_M"/>
    <property type="match status" value="1"/>
</dbReference>
<comment type="function">
    <text evidence="12">Catalyzes the addition of an amino acid to the nucleotide precursor UDP-N-acetylmuramoyl-L-alanyl-D-glutamate (UMAG) in the biosynthesis of bacterial cell-wall peptidoglycan.</text>
</comment>
<evidence type="ECO:0000313" key="17">
    <source>
        <dbReference type="EMBL" id="MFC7371911.1"/>
    </source>
</evidence>
<feature type="domain" description="Mur ligase C-terminal" evidence="15">
    <location>
        <begin position="340"/>
        <end position="466"/>
    </location>
</feature>
<evidence type="ECO:0000256" key="4">
    <source>
        <dbReference type="ARBA" id="ARBA00022598"/>
    </source>
</evidence>
<protein>
    <recommendedName>
        <fullName evidence="12">UDP-N-acetylmuramyl-tripeptide synthetase</fullName>
        <ecNumber evidence="12">6.3.2.-</ecNumber>
    </recommendedName>
    <alternativeName>
        <fullName evidence="12">UDP-MurNAc-tripeptide synthetase</fullName>
    </alternativeName>
</protein>
<feature type="binding site" evidence="12">
    <location>
        <begin position="117"/>
        <end position="123"/>
    </location>
    <ligand>
        <name>ATP</name>
        <dbReference type="ChEBI" id="CHEBI:30616"/>
    </ligand>
</feature>
<dbReference type="PANTHER" id="PTHR23135:SF4">
    <property type="entry name" value="UDP-N-ACETYLMURAMOYL-L-ALANYL-D-GLUTAMATE--2,6-DIAMINOPIMELATE LIGASE MURE HOMOLOG, CHLOROPLASTIC"/>
    <property type="match status" value="1"/>
</dbReference>
<dbReference type="EMBL" id="JBHTCP010000015">
    <property type="protein sequence ID" value="MFC7371911.1"/>
    <property type="molecule type" value="Genomic_DNA"/>
</dbReference>
<feature type="binding site" evidence="12">
    <location>
        <position position="195"/>
    </location>
    <ligand>
        <name>UDP-N-acetyl-alpha-D-muramoyl-L-alanyl-D-glutamate</name>
        <dbReference type="ChEBI" id="CHEBI:83900"/>
    </ligand>
</feature>
<evidence type="ECO:0000256" key="13">
    <source>
        <dbReference type="RuleBase" id="RU004135"/>
    </source>
</evidence>
<dbReference type="Proteomes" id="UP001596549">
    <property type="component" value="Unassembled WGS sequence"/>
</dbReference>
<dbReference type="SUPFAM" id="SSF53623">
    <property type="entry name" value="MurD-like peptide ligases, catalytic domain"/>
    <property type="match status" value="1"/>
</dbReference>
<keyword evidence="3 12" id="KW-0963">Cytoplasm</keyword>
<keyword evidence="7 12" id="KW-0067">ATP-binding</keyword>
<dbReference type="InterPro" id="IPR013221">
    <property type="entry name" value="Mur_ligase_cen"/>
</dbReference>
<dbReference type="PANTHER" id="PTHR23135">
    <property type="entry name" value="MUR LIGASE FAMILY MEMBER"/>
    <property type="match status" value="1"/>
</dbReference>
<evidence type="ECO:0000259" key="15">
    <source>
        <dbReference type="Pfam" id="PF02875"/>
    </source>
</evidence>
<dbReference type="PROSITE" id="PS01011">
    <property type="entry name" value="FOLYLPOLYGLU_SYNT_1"/>
    <property type="match status" value="1"/>
</dbReference>
<dbReference type="GO" id="GO:0008765">
    <property type="term" value="F:UDP-N-acetylmuramoylalanyl-D-glutamate-2,6-diaminopimelate ligase activity"/>
    <property type="evidence" value="ECO:0007669"/>
    <property type="project" value="UniProtKB-EC"/>
</dbReference>
<accession>A0ABW2NTF3</accession>
<feature type="binding site" evidence="12">
    <location>
        <position position="31"/>
    </location>
    <ligand>
        <name>UDP-N-acetyl-alpha-D-muramoyl-L-alanyl-D-glutamate</name>
        <dbReference type="ChEBI" id="CHEBI:83900"/>
    </ligand>
</feature>
<dbReference type="Pfam" id="PF01225">
    <property type="entry name" value="Mur_ligase"/>
    <property type="match status" value="1"/>
</dbReference>
<keyword evidence="9 12" id="KW-0573">Peptidoglycan synthesis</keyword>
<dbReference type="InterPro" id="IPR000713">
    <property type="entry name" value="Mur_ligase_N"/>
</dbReference>